<dbReference type="Gene3D" id="1.25.40.10">
    <property type="entry name" value="Tetratricopeptide repeat domain"/>
    <property type="match status" value="1"/>
</dbReference>
<protein>
    <submittedName>
        <fullName evidence="2">Tetratricopeptide repeat domain 36</fullName>
    </submittedName>
</protein>
<name>A0ABN7AW85_9HEMI</name>
<keyword evidence="3" id="KW-1185">Reference proteome</keyword>
<evidence type="ECO:0000313" key="2">
    <source>
        <dbReference type="EMBL" id="BES96461.1"/>
    </source>
</evidence>
<dbReference type="PANTHER" id="PTHR21405">
    <property type="entry name" value="CDNA SEQUENCE BC021608"/>
    <property type="match status" value="1"/>
</dbReference>
<reference evidence="2 3" key="1">
    <citation type="submission" date="2023-09" db="EMBL/GenBank/DDBJ databases">
        <title>Nesidiocoris tenuis whole genome shotgun sequence.</title>
        <authorList>
            <person name="Shibata T."/>
            <person name="Shimoda M."/>
            <person name="Kobayashi T."/>
            <person name="Uehara T."/>
        </authorList>
    </citation>
    <scope>NUCLEOTIDE SEQUENCE [LARGE SCALE GENOMIC DNA]</scope>
    <source>
        <strain evidence="2 3">Japan</strain>
    </source>
</reference>
<dbReference type="InterPro" id="IPR019734">
    <property type="entry name" value="TPR_rpt"/>
</dbReference>
<dbReference type="PANTHER" id="PTHR21405:SF0">
    <property type="entry name" value="TETRATRICOPEPTIDE REPEAT PROTEIN 36"/>
    <property type="match status" value="1"/>
</dbReference>
<evidence type="ECO:0000313" key="3">
    <source>
        <dbReference type="Proteomes" id="UP001307889"/>
    </source>
</evidence>
<dbReference type="InterPro" id="IPR038906">
    <property type="entry name" value="TTC36"/>
</dbReference>
<dbReference type="EMBL" id="AP028915">
    <property type="protein sequence ID" value="BES96461.1"/>
    <property type="molecule type" value="Genomic_DNA"/>
</dbReference>
<evidence type="ECO:0000256" key="1">
    <source>
        <dbReference type="ARBA" id="ARBA00006995"/>
    </source>
</evidence>
<dbReference type="Pfam" id="PF13181">
    <property type="entry name" value="TPR_8"/>
    <property type="match status" value="1"/>
</dbReference>
<proteinExistence type="inferred from homology"/>
<comment type="similarity">
    <text evidence="1">Belongs to the TTC36 family.</text>
</comment>
<dbReference type="InterPro" id="IPR011990">
    <property type="entry name" value="TPR-like_helical_dom_sf"/>
</dbReference>
<dbReference type="SUPFAM" id="SSF48452">
    <property type="entry name" value="TPR-like"/>
    <property type="match status" value="1"/>
</dbReference>
<gene>
    <name evidence="2" type="ORF">NTJ_09273</name>
</gene>
<dbReference type="SMART" id="SM00028">
    <property type="entry name" value="TPR"/>
    <property type="match status" value="2"/>
</dbReference>
<organism evidence="2 3">
    <name type="scientific">Nesidiocoris tenuis</name>
    <dbReference type="NCBI Taxonomy" id="355587"/>
    <lineage>
        <taxon>Eukaryota</taxon>
        <taxon>Metazoa</taxon>
        <taxon>Ecdysozoa</taxon>
        <taxon>Arthropoda</taxon>
        <taxon>Hexapoda</taxon>
        <taxon>Insecta</taxon>
        <taxon>Pterygota</taxon>
        <taxon>Neoptera</taxon>
        <taxon>Paraneoptera</taxon>
        <taxon>Hemiptera</taxon>
        <taxon>Heteroptera</taxon>
        <taxon>Panheteroptera</taxon>
        <taxon>Cimicomorpha</taxon>
        <taxon>Miridae</taxon>
        <taxon>Dicyphina</taxon>
        <taxon>Nesidiocoris</taxon>
    </lineage>
</organism>
<dbReference type="Proteomes" id="UP001307889">
    <property type="component" value="Chromosome 7"/>
</dbReference>
<accession>A0ABN7AW85</accession>
<sequence>MSELDNDHDKNVLNSIFNPFLPIGEPFYDEELFVVPEDKEQETPEVLIAKRLELEGVNAAEGGDFEKAENLFSQAIGAAGRASSYNNRAQLLRLKGNDEAAMDDLVKAIEISGGEGKSGCQAYNQMALLHRRYGRENDAKECFVRAAQLGSPFAKKQLVAMNPYAALCSHMLNEMMVKLNQLENGASEKAIQG</sequence>